<dbReference type="Proteomes" id="UP000323324">
    <property type="component" value="Unassembled WGS sequence"/>
</dbReference>
<keyword evidence="2" id="KW-1185">Reference proteome</keyword>
<evidence type="ECO:0000313" key="2">
    <source>
        <dbReference type="Proteomes" id="UP000323324"/>
    </source>
</evidence>
<dbReference type="EMBL" id="VSKM01000002">
    <property type="protein sequence ID" value="TYB78115.1"/>
    <property type="molecule type" value="Genomic_DNA"/>
</dbReference>
<gene>
    <name evidence="1" type="ORF">ES676_02580</name>
</gene>
<protein>
    <submittedName>
        <fullName evidence="1">Uncharacterized protein</fullName>
    </submittedName>
</protein>
<dbReference type="AlphaFoldDB" id="A0A8H2LPF1"/>
<accession>A0A8H2LPF1</accession>
<reference evidence="1 2" key="1">
    <citation type="submission" date="2019-08" db="EMBL/GenBank/DDBJ databases">
        <title>Genomes of Antarctic Bizionia species.</title>
        <authorList>
            <person name="Bowman J.P."/>
        </authorList>
    </citation>
    <scope>NUCLEOTIDE SEQUENCE [LARGE SCALE GENOMIC DNA]</scope>
    <source>
        <strain evidence="1 2">HFD</strain>
    </source>
</reference>
<organism evidence="1 2">
    <name type="scientific">Bizionia saleffrena</name>
    <dbReference type="NCBI Taxonomy" id="291189"/>
    <lineage>
        <taxon>Bacteria</taxon>
        <taxon>Pseudomonadati</taxon>
        <taxon>Bacteroidota</taxon>
        <taxon>Flavobacteriia</taxon>
        <taxon>Flavobacteriales</taxon>
        <taxon>Flavobacteriaceae</taxon>
        <taxon>Bizionia</taxon>
    </lineage>
</organism>
<comment type="caution">
    <text evidence="1">The sequence shown here is derived from an EMBL/GenBank/DDBJ whole genome shotgun (WGS) entry which is preliminary data.</text>
</comment>
<evidence type="ECO:0000313" key="1">
    <source>
        <dbReference type="EMBL" id="TYB78115.1"/>
    </source>
</evidence>
<sequence>MVNRGFIMLRRELVDWEWYTDLNTCKVFLHCLVKVNYSSKKWQGVVIEKGEFITSYEKLATETGLTISKVRTALSKLELTKTIAVETTTIYTKIAILSLNDFVAEVDSASNDKPNSTRFDKRLTNDSHTIDNQLATTNTNNNIITNRKKIFREKVFALTKFNIKILESFFNYWSELNTEKTKMRFETEQFFEIEKRLNKWKANERITINRYKLDAELQTNRKSA</sequence>
<proteinExistence type="predicted"/>
<dbReference type="RefSeq" id="WP_148368470.1">
    <property type="nucleotide sequence ID" value="NZ_VSKM01000002.1"/>
</dbReference>
<name>A0A8H2LPF1_9FLAO</name>